<keyword evidence="1" id="KW-0732">Signal</keyword>
<organism evidence="2 3">
    <name type="scientific">Amanita muscaria (strain Koide BX008)</name>
    <dbReference type="NCBI Taxonomy" id="946122"/>
    <lineage>
        <taxon>Eukaryota</taxon>
        <taxon>Fungi</taxon>
        <taxon>Dikarya</taxon>
        <taxon>Basidiomycota</taxon>
        <taxon>Agaricomycotina</taxon>
        <taxon>Agaricomycetes</taxon>
        <taxon>Agaricomycetidae</taxon>
        <taxon>Agaricales</taxon>
        <taxon>Pluteineae</taxon>
        <taxon>Amanitaceae</taxon>
        <taxon>Amanita</taxon>
    </lineage>
</organism>
<evidence type="ECO:0000313" key="3">
    <source>
        <dbReference type="Proteomes" id="UP000054549"/>
    </source>
</evidence>
<proteinExistence type="predicted"/>
<dbReference type="EMBL" id="KN818242">
    <property type="protein sequence ID" value="KIL65465.1"/>
    <property type="molecule type" value="Genomic_DNA"/>
</dbReference>
<dbReference type="AlphaFoldDB" id="A0A0C2SQC4"/>
<dbReference type="InParanoid" id="A0A0C2SQC4"/>
<dbReference type="HOGENOM" id="CLU_2849206_0_0_1"/>
<gene>
    <name evidence="2" type="ORF">M378DRAFT_162087</name>
</gene>
<feature type="chain" id="PRO_5002171994" description="Secreted protein" evidence="1">
    <location>
        <begin position="21"/>
        <end position="65"/>
    </location>
</feature>
<evidence type="ECO:0000256" key="1">
    <source>
        <dbReference type="SAM" id="SignalP"/>
    </source>
</evidence>
<feature type="signal peptide" evidence="1">
    <location>
        <begin position="1"/>
        <end position="20"/>
    </location>
</feature>
<evidence type="ECO:0000313" key="2">
    <source>
        <dbReference type="EMBL" id="KIL65465.1"/>
    </source>
</evidence>
<name>A0A0C2SQC4_AMAMK</name>
<protein>
    <recommendedName>
        <fullName evidence="4">Secreted protein</fullName>
    </recommendedName>
</protein>
<keyword evidence="3" id="KW-1185">Reference proteome</keyword>
<dbReference type="Proteomes" id="UP000054549">
    <property type="component" value="Unassembled WGS sequence"/>
</dbReference>
<sequence>MIWFLRGTLLLLLFSSDSMACRKDRVWLGRYFSNGIGFRSWGGMGQGLVRMTRGSTLVESLNHSY</sequence>
<evidence type="ECO:0008006" key="4">
    <source>
        <dbReference type="Google" id="ProtNLM"/>
    </source>
</evidence>
<reference evidence="2 3" key="1">
    <citation type="submission" date="2014-04" db="EMBL/GenBank/DDBJ databases">
        <title>Evolutionary Origins and Diversification of the Mycorrhizal Mutualists.</title>
        <authorList>
            <consortium name="DOE Joint Genome Institute"/>
            <consortium name="Mycorrhizal Genomics Consortium"/>
            <person name="Kohler A."/>
            <person name="Kuo A."/>
            <person name="Nagy L.G."/>
            <person name="Floudas D."/>
            <person name="Copeland A."/>
            <person name="Barry K.W."/>
            <person name="Cichocki N."/>
            <person name="Veneault-Fourrey C."/>
            <person name="LaButti K."/>
            <person name="Lindquist E.A."/>
            <person name="Lipzen A."/>
            <person name="Lundell T."/>
            <person name="Morin E."/>
            <person name="Murat C."/>
            <person name="Riley R."/>
            <person name="Ohm R."/>
            <person name="Sun H."/>
            <person name="Tunlid A."/>
            <person name="Henrissat B."/>
            <person name="Grigoriev I.V."/>
            <person name="Hibbett D.S."/>
            <person name="Martin F."/>
        </authorList>
    </citation>
    <scope>NUCLEOTIDE SEQUENCE [LARGE SCALE GENOMIC DNA]</scope>
    <source>
        <strain evidence="2 3">Koide BX008</strain>
    </source>
</reference>
<accession>A0A0C2SQC4</accession>